<protein>
    <submittedName>
        <fullName evidence="2">Secreted protein</fullName>
    </submittedName>
</protein>
<accession>A0A5K3FQB1</accession>
<evidence type="ECO:0000313" key="2">
    <source>
        <dbReference type="WBParaSite" id="MCU_009122-RA"/>
    </source>
</evidence>
<feature type="region of interest" description="Disordered" evidence="1">
    <location>
        <begin position="73"/>
        <end position="96"/>
    </location>
</feature>
<evidence type="ECO:0000256" key="1">
    <source>
        <dbReference type="SAM" id="MobiDB-lite"/>
    </source>
</evidence>
<dbReference type="AlphaFoldDB" id="A0A5K3FQB1"/>
<sequence>HSLGGAVWCIGVVDCRHLRAQSLVEGNQHGVVTSSCDRGCNFRLRGVTRALNGTPGTENQSAHEFSVFIAAPQNGPTAEQDNQDKEISRPCFPPYA</sequence>
<organism evidence="2">
    <name type="scientific">Mesocestoides corti</name>
    <name type="common">Flatworm</name>
    <dbReference type="NCBI Taxonomy" id="53468"/>
    <lineage>
        <taxon>Eukaryota</taxon>
        <taxon>Metazoa</taxon>
        <taxon>Spiralia</taxon>
        <taxon>Lophotrochozoa</taxon>
        <taxon>Platyhelminthes</taxon>
        <taxon>Cestoda</taxon>
        <taxon>Eucestoda</taxon>
        <taxon>Cyclophyllidea</taxon>
        <taxon>Mesocestoididae</taxon>
        <taxon>Mesocestoides</taxon>
    </lineage>
</organism>
<name>A0A5K3FQB1_MESCO</name>
<reference evidence="2" key="1">
    <citation type="submission" date="2019-11" db="UniProtKB">
        <authorList>
            <consortium name="WormBaseParasite"/>
        </authorList>
    </citation>
    <scope>IDENTIFICATION</scope>
</reference>
<proteinExistence type="predicted"/>
<dbReference type="WBParaSite" id="MCU_009122-RA">
    <property type="protein sequence ID" value="MCU_009122-RA"/>
    <property type="gene ID" value="MCU_009122"/>
</dbReference>